<comment type="pathway">
    <text evidence="1">Glycan metabolism; L-arabinan degradation.</text>
</comment>
<dbReference type="Gene3D" id="2.115.10.20">
    <property type="entry name" value="Glycosyl hydrolase domain, family 43"/>
    <property type="match status" value="1"/>
</dbReference>
<name>A0ABV9IEH3_9DEIO</name>
<evidence type="ECO:0000256" key="5">
    <source>
        <dbReference type="RuleBase" id="RU361187"/>
    </source>
</evidence>
<evidence type="ECO:0000256" key="1">
    <source>
        <dbReference type="ARBA" id="ARBA00004834"/>
    </source>
</evidence>
<dbReference type="InterPro" id="IPR000772">
    <property type="entry name" value="Ricin_B_lectin"/>
</dbReference>
<comment type="similarity">
    <text evidence="2 5">Belongs to the glycosyl hydrolase 43 family.</text>
</comment>
<dbReference type="CDD" id="cd00161">
    <property type="entry name" value="beta-trefoil_Ricin-like"/>
    <property type="match status" value="1"/>
</dbReference>
<dbReference type="EMBL" id="JBHSEI010000015">
    <property type="protein sequence ID" value="MFC4640398.1"/>
    <property type="molecule type" value="Genomic_DNA"/>
</dbReference>
<dbReference type="InterPro" id="IPR050727">
    <property type="entry name" value="GH43_arabinanases"/>
</dbReference>
<gene>
    <name evidence="7" type="ORF">ACFO0D_18875</name>
</gene>
<dbReference type="CDD" id="cd08998">
    <property type="entry name" value="GH43_Arb43a-like"/>
    <property type="match status" value="1"/>
</dbReference>
<dbReference type="InterPro" id="IPR035992">
    <property type="entry name" value="Ricin_B-like_lectins"/>
</dbReference>
<dbReference type="Pfam" id="PF04616">
    <property type="entry name" value="Glyco_hydro_43"/>
    <property type="match status" value="1"/>
</dbReference>
<organism evidence="7 8">
    <name type="scientific">Deinococcus hohokamensis</name>
    <dbReference type="NCBI Taxonomy" id="309883"/>
    <lineage>
        <taxon>Bacteria</taxon>
        <taxon>Thermotogati</taxon>
        <taxon>Deinococcota</taxon>
        <taxon>Deinococci</taxon>
        <taxon>Deinococcales</taxon>
        <taxon>Deinococcaceae</taxon>
        <taxon>Deinococcus</taxon>
    </lineage>
</organism>
<dbReference type="InterPro" id="IPR023296">
    <property type="entry name" value="Glyco_hydro_beta-prop_sf"/>
</dbReference>
<evidence type="ECO:0000256" key="4">
    <source>
        <dbReference type="ARBA" id="ARBA00023295"/>
    </source>
</evidence>
<protein>
    <submittedName>
        <fullName evidence="7">RICIN domain-containing protein</fullName>
    </submittedName>
</protein>
<sequence>MRLFLAACWFTVPRVVWGAVAHPGRHSCPGLGSTRIRHGAKNIWAPEVVYNGTERRYYLYYAVSQFGTRNSAIGVASSTNPCATTTWTDHGPLLRSGSGTTYNAIDPSVHWDPARGWWLAWGSFFSGLKVQQLNSMTTLTGPVSTLASRPGVPNNPVEAPSIFKRGNFYYLLASWDNCCKGLDSTYKTVMGRAHTITGPYLDKNGMRLDQGGGTVLLNHRANKLGQGGGDIYQEGSVFYFAHHFYDAASGGSPKLDIKALDWTGDWPYSRESTTGYDLISGGVYRLVNESSGLCLDVQNGVASAAAQLQQWGCNGQAAQNFRLESSSDGFYRLRTVLGSQDHCLDIVNGSSTPGTDVRLWPCNGLSAQNWHLEDMGGGFHRLIGQQSRLALDNVNGSTAAGTEIRTWAPTGGTPQNWRLERR</sequence>
<accession>A0ABV9IEH3</accession>
<evidence type="ECO:0000259" key="6">
    <source>
        <dbReference type="SMART" id="SM00458"/>
    </source>
</evidence>
<evidence type="ECO:0000313" key="7">
    <source>
        <dbReference type="EMBL" id="MFC4640398.1"/>
    </source>
</evidence>
<dbReference type="Proteomes" id="UP001595952">
    <property type="component" value="Unassembled WGS sequence"/>
</dbReference>
<reference evidence="8" key="1">
    <citation type="journal article" date="2019" name="Int. J. Syst. Evol. Microbiol.">
        <title>The Global Catalogue of Microorganisms (GCM) 10K type strain sequencing project: providing services to taxonomists for standard genome sequencing and annotation.</title>
        <authorList>
            <consortium name="The Broad Institute Genomics Platform"/>
            <consortium name="The Broad Institute Genome Sequencing Center for Infectious Disease"/>
            <person name="Wu L."/>
            <person name="Ma J."/>
        </authorList>
    </citation>
    <scope>NUCLEOTIDE SEQUENCE [LARGE SCALE GENOMIC DNA]</scope>
    <source>
        <strain evidence="8">CCUG 55995</strain>
    </source>
</reference>
<dbReference type="Pfam" id="PF00652">
    <property type="entry name" value="Ricin_B_lectin"/>
    <property type="match status" value="1"/>
</dbReference>
<comment type="caution">
    <text evidence="7">The sequence shown here is derived from an EMBL/GenBank/DDBJ whole genome shotgun (WGS) entry which is preliminary data.</text>
</comment>
<dbReference type="RefSeq" id="WP_380063372.1">
    <property type="nucleotide sequence ID" value="NZ_JBHSEI010000015.1"/>
</dbReference>
<evidence type="ECO:0000313" key="8">
    <source>
        <dbReference type="Proteomes" id="UP001595952"/>
    </source>
</evidence>
<dbReference type="SUPFAM" id="SSF75005">
    <property type="entry name" value="Arabinanase/levansucrase/invertase"/>
    <property type="match status" value="1"/>
</dbReference>
<evidence type="ECO:0000256" key="3">
    <source>
        <dbReference type="ARBA" id="ARBA00022801"/>
    </source>
</evidence>
<dbReference type="SMART" id="SM00458">
    <property type="entry name" value="RICIN"/>
    <property type="match status" value="1"/>
</dbReference>
<dbReference type="PANTHER" id="PTHR43301">
    <property type="entry name" value="ARABINAN ENDO-1,5-ALPHA-L-ARABINOSIDASE"/>
    <property type="match status" value="1"/>
</dbReference>
<dbReference type="SUPFAM" id="SSF50370">
    <property type="entry name" value="Ricin B-like lectins"/>
    <property type="match status" value="1"/>
</dbReference>
<dbReference type="Gene3D" id="2.80.10.50">
    <property type="match status" value="2"/>
</dbReference>
<dbReference type="PROSITE" id="PS50231">
    <property type="entry name" value="RICIN_B_LECTIN"/>
    <property type="match status" value="1"/>
</dbReference>
<dbReference type="InterPro" id="IPR006710">
    <property type="entry name" value="Glyco_hydro_43"/>
</dbReference>
<feature type="domain" description="Ricin B lectin" evidence="6">
    <location>
        <begin position="281"/>
        <end position="420"/>
    </location>
</feature>
<keyword evidence="8" id="KW-1185">Reference proteome</keyword>
<dbReference type="PANTHER" id="PTHR43301:SF3">
    <property type="entry name" value="ARABINAN ENDO-1,5-ALPHA-L-ARABINOSIDASE A-RELATED"/>
    <property type="match status" value="1"/>
</dbReference>
<proteinExistence type="inferred from homology"/>
<keyword evidence="4 5" id="KW-0326">Glycosidase</keyword>
<keyword evidence="3 5" id="KW-0378">Hydrolase</keyword>
<evidence type="ECO:0000256" key="2">
    <source>
        <dbReference type="ARBA" id="ARBA00009865"/>
    </source>
</evidence>